<dbReference type="RefSeq" id="WP_048551601.1">
    <property type="nucleotide sequence ID" value="NZ_HF570958.1"/>
</dbReference>
<feature type="domain" description="Aldehyde dehydrogenase" evidence="3">
    <location>
        <begin position="7"/>
        <end position="435"/>
    </location>
</feature>
<dbReference type="PANTHER" id="PTHR43353">
    <property type="entry name" value="SUCCINATE-SEMIALDEHYDE DEHYDROGENASE, MITOCHONDRIAL"/>
    <property type="match status" value="1"/>
</dbReference>
<keyword evidence="5" id="KW-1185">Reference proteome</keyword>
<dbReference type="PANTHER" id="PTHR43353:SF3">
    <property type="entry name" value="ALDEHYDE DEHYDROGENASE-RELATED"/>
    <property type="match status" value="1"/>
</dbReference>
<dbReference type="Proteomes" id="UP000035721">
    <property type="component" value="Unassembled WGS sequence"/>
</dbReference>
<dbReference type="EC" id="1.2.1.4" evidence="4"/>
<sequence>MSADTGFDPRTGSSLQEVAHSSSDEVDRVVAAARDAADAVAGTAPGDRLRWLEAAADALDAAVDELAELADRETALGDERLRGEVGRMTGELRFYGSVAAEGSYLDATLDTTPMGLIARVEVPLGPVAVFGASNFPFGFGVMGTDTASALAAGCPVVVKAHPAHPATSVRLFEIAHGALVGAGAPEGVLGLVAGFAAGSLLVQHPDIRAVAFTGSQRGGMALRALAQDRAEVIPVYAEMGTVNPAVVTPSATSRIEDVATGFVGSFTLGSGQFCTKPGLLLGPRGSSDAVAAALTAAAPQPVMLTETIKHSLDAGVEELVAAGGEVVVRSGGDSGGWSAPAVLLRAPLDALVPGNRLLEEVFGAVAVVVEYDDLDDALAHVDALQGSLAASVLTSGPDDPDAPRVVDRVRRRVGRVVVDGWPTGVAVTWAQHHGGPWPSTSEPRTTSVGSAALSRFLRPVAFQGASDALLPPALRSDNPWHLPRRVDGVLVVPDPT</sequence>
<dbReference type="Gene3D" id="3.40.605.10">
    <property type="entry name" value="Aldehyde Dehydrogenase, Chain A, domain 1"/>
    <property type="match status" value="1"/>
</dbReference>
<dbReference type="InterPro" id="IPR015590">
    <property type="entry name" value="Aldehyde_DH_dom"/>
</dbReference>
<dbReference type="InterPro" id="IPR016163">
    <property type="entry name" value="Ald_DH_C"/>
</dbReference>
<organism evidence="4 5">
    <name type="scientific">Nostocoides japonicum T1-X7</name>
    <dbReference type="NCBI Taxonomy" id="1194083"/>
    <lineage>
        <taxon>Bacteria</taxon>
        <taxon>Bacillati</taxon>
        <taxon>Actinomycetota</taxon>
        <taxon>Actinomycetes</taxon>
        <taxon>Micrococcales</taxon>
        <taxon>Intrasporangiaceae</taxon>
        <taxon>Nostocoides</taxon>
    </lineage>
</organism>
<protein>
    <submittedName>
        <fullName evidence="4">Aldehyde Dehydrogenase</fullName>
        <ecNumber evidence="4">1.2.1.4</ecNumber>
    </submittedName>
</protein>
<reference evidence="4 5" key="1">
    <citation type="journal article" date="2013" name="ISME J.">
        <title>A metabolic model for members of the genus Tetrasphaera involved in enhanced biological phosphorus removal.</title>
        <authorList>
            <person name="Kristiansen R."/>
            <person name="Nguyen H.T.T."/>
            <person name="Saunders A.M."/>
            <person name="Nielsen J.L."/>
            <person name="Wimmer R."/>
            <person name="Le V.Q."/>
            <person name="McIlroy S.J."/>
            <person name="Petrovski S."/>
            <person name="Seviour R.J."/>
            <person name="Calteau A."/>
            <person name="Nielsen K.L."/>
            <person name="Nielsen P.H."/>
        </authorList>
    </citation>
    <scope>NUCLEOTIDE SEQUENCE [LARGE SCALE GENOMIC DNA]</scope>
    <source>
        <strain evidence="4 5">T1-X7</strain>
    </source>
</reference>
<dbReference type="STRING" id="1194083.BN12_530017"/>
<dbReference type="InterPro" id="IPR016162">
    <property type="entry name" value="Ald_DH_N"/>
</dbReference>
<feature type="region of interest" description="Disordered" evidence="2">
    <location>
        <begin position="1"/>
        <end position="24"/>
    </location>
</feature>
<evidence type="ECO:0000256" key="2">
    <source>
        <dbReference type="SAM" id="MobiDB-lite"/>
    </source>
</evidence>
<keyword evidence="1 4" id="KW-0560">Oxidoreductase</keyword>
<proteinExistence type="predicted"/>
<dbReference type="OrthoDB" id="9770537at2"/>
<dbReference type="EMBL" id="CAJB01000385">
    <property type="protein sequence ID" value="CCH79683.1"/>
    <property type="molecule type" value="Genomic_DNA"/>
</dbReference>
<comment type="caution">
    <text evidence="4">The sequence shown here is derived from an EMBL/GenBank/DDBJ whole genome shotgun (WGS) entry which is preliminary data.</text>
</comment>
<dbReference type="AlphaFoldDB" id="A0A077M0B8"/>
<evidence type="ECO:0000313" key="4">
    <source>
        <dbReference type="EMBL" id="CCH79683.1"/>
    </source>
</evidence>
<dbReference type="SUPFAM" id="SSF53720">
    <property type="entry name" value="ALDH-like"/>
    <property type="match status" value="1"/>
</dbReference>
<dbReference type="InterPro" id="IPR050740">
    <property type="entry name" value="Aldehyde_DH_Superfamily"/>
</dbReference>
<evidence type="ECO:0000256" key="1">
    <source>
        <dbReference type="ARBA" id="ARBA00023002"/>
    </source>
</evidence>
<name>A0A077M0B8_9MICO</name>
<gene>
    <name evidence="4" type="ORF">BN12_530017</name>
</gene>
<evidence type="ECO:0000259" key="3">
    <source>
        <dbReference type="Pfam" id="PF00171"/>
    </source>
</evidence>
<dbReference type="GO" id="GO:0033721">
    <property type="term" value="F:aldehyde dehydrogenase (NADP+) activity"/>
    <property type="evidence" value="ECO:0007669"/>
    <property type="project" value="UniProtKB-EC"/>
</dbReference>
<dbReference type="InterPro" id="IPR016161">
    <property type="entry name" value="Ald_DH/histidinol_DH"/>
</dbReference>
<dbReference type="Pfam" id="PF00171">
    <property type="entry name" value="Aldedh"/>
    <property type="match status" value="1"/>
</dbReference>
<evidence type="ECO:0000313" key="5">
    <source>
        <dbReference type="Proteomes" id="UP000035721"/>
    </source>
</evidence>
<dbReference type="Gene3D" id="3.40.309.10">
    <property type="entry name" value="Aldehyde Dehydrogenase, Chain A, domain 2"/>
    <property type="match status" value="1"/>
</dbReference>
<accession>A0A077M0B8</accession>
<feature type="compositionally biased region" description="Polar residues" evidence="2">
    <location>
        <begin position="11"/>
        <end position="21"/>
    </location>
</feature>